<sequence>MLILLWGCYPLALKLGYAYKMNISLEEIKERILSNPKNFKVLKYLKLNTDIETFSIWYDSGFDEGAQTFYYEYCESIPSEAFINFGIYNLVVCIESGTIFGFQFGRFTFFVRPNFEAQGILIGKSPRRLSTIDGTVNIESLEHEWVFLSSVAEEGEESICYKNAYYLAKKI</sequence>
<protein>
    <submittedName>
        <fullName evidence="1">Uncharacterized protein</fullName>
    </submittedName>
</protein>
<accession>A0A2T5IPZ3</accession>
<comment type="caution">
    <text evidence="1">The sequence shown here is derived from an EMBL/GenBank/DDBJ whole genome shotgun (WGS) entry which is preliminary data.</text>
</comment>
<name>A0A2T5IPZ3_9GAMM</name>
<keyword evidence="2" id="KW-1185">Reference proteome</keyword>
<proteinExistence type="predicted"/>
<dbReference type="EMBL" id="QAON01000048">
    <property type="protein sequence ID" value="PTQ85894.1"/>
    <property type="molecule type" value="Genomic_DNA"/>
</dbReference>
<evidence type="ECO:0000313" key="2">
    <source>
        <dbReference type="Proteomes" id="UP000244223"/>
    </source>
</evidence>
<reference evidence="1 2" key="1">
    <citation type="submission" date="2018-04" db="EMBL/GenBank/DDBJ databases">
        <title>Genomic Encyclopedia of Archaeal and Bacterial Type Strains, Phase II (KMG-II): from individual species to whole genera.</title>
        <authorList>
            <person name="Goeker M."/>
        </authorList>
    </citation>
    <scope>NUCLEOTIDE SEQUENCE [LARGE SCALE GENOMIC DNA]</scope>
    <source>
        <strain evidence="1 2">DSM 5822</strain>
    </source>
</reference>
<gene>
    <name evidence="1" type="ORF">C8N29_1482</name>
</gene>
<dbReference type="AlphaFoldDB" id="A0A2T5IPZ3"/>
<organism evidence="1 2">
    <name type="scientific">Agitococcus lubricus</name>
    <dbReference type="NCBI Taxonomy" id="1077255"/>
    <lineage>
        <taxon>Bacteria</taxon>
        <taxon>Pseudomonadati</taxon>
        <taxon>Pseudomonadota</taxon>
        <taxon>Gammaproteobacteria</taxon>
        <taxon>Moraxellales</taxon>
        <taxon>Moraxellaceae</taxon>
        <taxon>Agitococcus</taxon>
    </lineage>
</organism>
<evidence type="ECO:0000313" key="1">
    <source>
        <dbReference type="EMBL" id="PTQ85894.1"/>
    </source>
</evidence>
<dbReference type="Proteomes" id="UP000244223">
    <property type="component" value="Unassembled WGS sequence"/>
</dbReference>